<proteinExistence type="predicted"/>
<feature type="region of interest" description="Disordered" evidence="1">
    <location>
        <begin position="1"/>
        <end position="28"/>
    </location>
</feature>
<reference evidence="3 4" key="1">
    <citation type="journal article" date="2023" name="J. Phycol.">
        <title>Chrysosporum ovalisporum is synonymous with the true-branching cyanobacterium Umezakia natans (Nostocales/Aphanizomenonaceae).</title>
        <authorList>
            <person name="McGregor G.B."/>
            <person name="Sendall B.C."/>
            <person name="Niiyama Y."/>
            <person name="Tuji A."/>
            <person name="Willis A."/>
        </authorList>
    </citation>
    <scope>NUCLEOTIDE SEQUENCE [LARGE SCALE GENOMIC DNA]</scope>
    <source>
        <strain evidence="3 4">FSS-62</strain>
    </source>
</reference>
<evidence type="ECO:0000256" key="2">
    <source>
        <dbReference type="SAM" id="Phobius"/>
    </source>
</evidence>
<evidence type="ECO:0000313" key="3">
    <source>
        <dbReference type="EMBL" id="MDH6062479.1"/>
    </source>
</evidence>
<feature type="transmembrane region" description="Helical" evidence="2">
    <location>
        <begin position="43"/>
        <end position="65"/>
    </location>
</feature>
<evidence type="ECO:0000313" key="4">
    <source>
        <dbReference type="Proteomes" id="UP001159370"/>
    </source>
</evidence>
<dbReference type="GeneID" id="83683888"/>
<sequence length="133" mass="15634">MNASQPSRPPLQPIQKHRSVPRPKRHLRQRSYQVMALETTAKIAVNLVISAAAVSALVQLLPYHWRQQDRLREVRTEVKLMEERVQSLQMEFKRNFDPRQAHSIRQQQGYKFKPNELPVVFVNQDGKQVKELD</sequence>
<evidence type="ECO:0000256" key="1">
    <source>
        <dbReference type="SAM" id="MobiDB-lite"/>
    </source>
</evidence>
<feature type="compositionally biased region" description="Basic residues" evidence="1">
    <location>
        <begin position="15"/>
        <end position="28"/>
    </location>
</feature>
<dbReference type="Proteomes" id="UP001159370">
    <property type="component" value="Unassembled WGS sequence"/>
</dbReference>
<dbReference type="RefSeq" id="WP_280651229.1">
    <property type="nucleotide sequence ID" value="NZ_JANQDL010000013.1"/>
</dbReference>
<protein>
    <submittedName>
        <fullName evidence="3">Uncharacterized protein</fullName>
    </submittedName>
</protein>
<dbReference type="EMBL" id="JANQDL010000013">
    <property type="protein sequence ID" value="MDH6062479.1"/>
    <property type="molecule type" value="Genomic_DNA"/>
</dbReference>
<name>A0AA43GVG4_9CYAN</name>
<comment type="caution">
    <text evidence="3">The sequence shown here is derived from an EMBL/GenBank/DDBJ whole genome shotgun (WGS) entry which is preliminary data.</text>
</comment>
<keyword evidence="2" id="KW-1133">Transmembrane helix</keyword>
<gene>
    <name evidence="3" type="ORF">NWP23_01450</name>
</gene>
<dbReference type="AlphaFoldDB" id="A0AA43GVG4"/>
<organism evidence="3 4">
    <name type="scientific">Umezakia ovalisporum FSS-62</name>
    <dbReference type="NCBI Taxonomy" id="2971776"/>
    <lineage>
        <taxon>Bacteria</taxon>
        <taxon>Bacillati</taxon>
        <taxon>Cyanobacteriota</taxon>
        <taxon>Cyanophyceae</taxon>
        <taxon>Nostocales</taxon>
        <taxon>Nodulariaceae</taxon>
        <taxon>Umezakia</taxon>
    </lineage>
</organism>
<keyword evidence="2" id="KW-0812">Transmembrane</keyword>
<keyword evidence="2" id="KW-0472">Membrane</keyword>
<accession>A0AA43GVG4</accession>